<dbReference type="AlphaFoldDB" id="A0A814NGV6"/>
<proteinExistence type="predicted"/>
<comment type="caution">
    <text evidence="4">The sequence shown here is derived from an EMBL/GenBank/DDBJ whole genome shotgun (WGS) entry which is preliminary data.</text>
</comment>
<evidence type="ECO:0000256" key="1">
    <source>
        <dbReference type="SAM" id="Phobius"/>
    </source>
</evidence>
<feature type="transmembrane region" description="Helical" evidence="1">
    <location>
        <begin position="22"/>
        <end position="47"/>
    </location>
</feature>
<dbReference type="EMBL" id="CAJNOM010000122">
    <property type="protein sequence ID" value="CAF1091407.1"/>
    <property type="molecule type" value="Genomic_DNA"/>
</dbReference>
<keyword evidence="1" id="KW-1133">Transmembrane helix</keyword>
<dbReference type="Proteomes" id="UP000663877">
    <property type="component" value="Unassembled WGS sequence"/>
</dbReference>
<gene>
    <name evidence="3" type="ORF">BJG266_LOCUS14166</name>
    <name evidence="2" type="ORF">QVE165_LOCUS13039</name>
    <name evidence="4" type="ORF">QVE165_LOCUS19785</name>
</gene>
<accession>A0A814NGV6</accession>
<protein>
    <submittedName>
        <fullName evidence="4">Uncharacterized protein</fullName>
    </submittedName>
</protein>
<dbReference type="EMBL" id="CAJNOM010000066">
    <property type="protein sequence ID" value="CAF0965279.1"/>
    <property type="molecule type" value="Genomic_DNA"/>
</dbReference>
<dbReference type="Proteomes" id="UP000663832">
    <property type="component" value="Unassembled WGS sequence"/>
</dbReference>
<keyword evidence="1" id="KW-0472">Membrane</keyword>
<keyword evidence="5" id="KW-1185">Reference proteome</keyword>
<evidence type="ECO:0000313" key="2">
    <source>
        <dbReference type="EMBL" id="CAF0965279.1"/>
    </source>
</evidence>
<evidence type="ECO:0000313" key="3">
    <source>
        <dbReference type="EMBL" id="CAF0967820.1"/>
    </source>
</evidence>
<evidence type="ECO:0000313" key="5">
    <source>
        <dbReference type="Proteomes" id="UP000663832"/>
    </source>
</evidence>
<reference evidence="4" key="1">
    <citation type="submission" date="2021-02" db="EMBL/GenBank/DDBJ databases">
        <authorList>
            <person name="Nowell W R."/>
        </authorList>
    </citation>
    <scope>NUCLEOTIDE SEQUENCE</scope>
</reference>
<keyword evidence="1" id="KW-0812">Transmembrane</keyword>
<sequence length="100" mass="11908">MSMVVIDWLQTSEYIRENSERFILYCLCGCFIGIAIIFLMIIIVLFIEKRNRNGNTNEKFNHEYQVPRNDANYNDIFSVTNPYVPVYHYDGRSHSELYNI</sequence>
<name>A0A814NGV6_9BILA</name>
<evidence type="ECO:0000313" key="4">
    <source>
        <dbReference type="EMBL" id="CAF1091407.1"/>
    </source>
</evidence>
<dbReference type="EMBL" id="CAJNOI010000059">
    <property type="protein sequence ID" value="CAF0967820.1"/>
    <property type="molecule type" value="Genomic_DNA"/>
</dbReference>
<organism evidence="4 5">
    <name type="scientific">Adineta steineri</name>
    <dbReference type="NCBI Taxonomy" id="433720"/>
    <lineage>
        <taxon>Eukaryota</taxon>
        <taxon>Metazoa</taxon>
        <taxon>Spiralia</taxon>
        <taxon>Gnathifera</taxon>
        <taxon>Rotifera</taxon>
        <taxon>Eurotatoria</taxon>
        <taxon>Bdelloidea</taxon>
        <taxon>Adinetida</taxon>
        <taxon>Adinetidae</taxon>
        <taxon>Adineta</taxon>
    </lineage>
</organism>
<dbReference type="OrthoDB" id="10014742at2759"/>